<accession>A0A806JYC8</accession>
<organism evidence="1">
    <name type="scientific">uncultured bacterium contig00117</name>
    <dbReference type="NCBI Taxonomy" id="1181578"/>
    <lineage>
        <taxon>Bacteria</taxon>
        <taxon>environmental samples</taxon>
    </lineage>
</organism>
<dbReference type="AlphaFoldDB" id="A0A806JYC8"/>
<evidence type="ECO:0000313" key="1">
    <source>
        <dbReference type="EMBL" id="AGS51857.1"/>
    </source>
</evidence>
<reference evidence="1" key="1">
    <citation type="submission" date="2012-03" db="EMBL/GenBank/DDBJ databases">
        <title>Functional metagenomics reveals considerable lignocellulase gene clusters in the gut microbiome of a wood-feeding higher termite.</title>
        <authorList>
            <person name="Liu N."/>
        </authorList>
    </citation>
    <scope>NUCLEOTIDE SEQUENCE</scope>
</reference>
<name>A0A806JYC8_9BACT</name>
<dbReference type="EMBL" id="JQ844173">
    <property type="protein sequence ID" value="AGS51857.1"/>
    <property type="molecule type" value="Genomic_DNA"/>
</dbReference>
<protein>
    <submittedName>
        <fullName evidence="1">Uncharacterized protein</fullName>
    </submittedName>
</protein>
<sequence length="62" mass="7539">MNYTQEHVDMAADELFFADFKDRLGKKMREDKTLRKSVGKKFRSMDEVIDYYKSKYTFRKNS</sequence>
<proteinExistence type="predicted"/>